<dbReference type="PANTHER" id="PTHR42776">
    <property type="entry name" value="SERINE PEPTIDASE S9 FAMILY MEMBER"/>
    <property type="match status" value="1"/>
</dbReference>
<evidence type="ECO:0000256" key="1">
    <source>
        <dbReference type="ARBA" id="ARBA00022801"/>
    </source>
</evidence>
<feature type="domain" description="Peptidase S9 prolyl oligopeptidase catalytic" evidence="2">
    <location>
        <begin position="165"/>
        <end position="210"/>
    </location>
</feature>
<reference evidence="3" key="1">
    <citation type="journal article" date="2021" name="Genome Biol. Evol.">
        <title>A High-Quality Reference Genome for a Parasitic Bivalve with Doubly Uniparental Inheritance (Bivalvia: Unionida).</title>
        <authorList>
            <person name="Smith C.H."/>
        </authorList>
    </citation>
    <scope>NUCLEOTIDE SEQUENCE</scope>
    <source>
        <strain evidence="3">CHS0354</strain>
    </source>
</reference>
<dbReference type="EMBL" id="JAEAOA010000186">
    <property type="protein sequence ID" value="KAK3604280.1"/>
    <property type="molecule type" value="Genomic_DNA"/>
</dbReference>
<keyword evidence="1" id="KW-0378">Hydrolase</keyword>
<protein>
    <recommendedName>
        <fullName evidence="2">Peptidase S9 prolyl oligopeptidase catalytic domain-containing protein</fullName>
    </recommendedName>
</protein>
<organism evidence="3 4">
    <name type="scientific">Potamilus streckersoni</name>
    <dbReference type="NCBI Taxonomy" id="2493646"/>
    <lineage>
        <taxon>Eukaryota</taxon>
        <taxon>Metazoa</taxon>
        <taxon>Spiralia</taxon>
        <taxon>Lophotrochozoa</taxon>
        <taxon>Mollusca</taxon>
        <taxon>Bivalvia</taxon>
        <taxon>Autobranchia</taxon>
        <taxon>Heteroconchia</taxon>
        <taxon>Palaeoheterodonta</taxon>
        <taxon>Unionida</taxon>
        <taxon>Unionoidea</taxon>
        <taxon>Unionidae</taxon>
        <taxon>Ambleminae</taxon>
        <taxon>Lampsilini</taxon>
        <taxon>Potamilus</taxon>
    </lineage>
</organism>
<keyword evidence="4" id="KW-1185">Reference proteome</keyword>
<dbReference type="InterPro" id="IPR029058">
    <property type="entry name" value="AB_hydrolase_fold"/>
</dbReference>
<proteinExistence type="predicted"/>
<dbReference type="Pfam" id="PF00326">
    <property type="entry name" value="Peptidase_S9"/>
    <property type="match status" value="1"/>
</dbReference>
<reference evidence="3" key="3">
    <citation type="submission" date="2023-05" db="EMBL/GenBank/DDBJ databases">
        <authorList>
            <person name="Smith C.H."/>
        </authorList>
    </citation>
    <scope>NUCLEOTIDE SEQUENCE</scope>
    <source>
        <strain evidence="3">CHS0354</strain>
        <tissue evidence="3">Mantle</tissue>
    </source>
</reference>
<dbReference type="GO" id="GO:0004252">
    <property type="term" value="F:serine-type endopeptidase activity"/>
    <property type="evidence" value="ECO:0007669"/>
    <property type="project" value="TreeGrafter"/>
</dbReference>
<comment type="caution">
    <text evidence="3">The sequence shown here is derived from an EMBL/GenBank/DDBJ whole genome shotgun (WGS) entry which is preliminary data.</text>
</comment>
<dbReference type="Gene3D" id="3.40.50.1820">
    <property type="entry name" value="alpha/beta hydrolase"/>
    <property type="match status" value="2"/>
</dbReference>
<evidence type="ECO:0000313" key="4">
    <source>
        <dbReference type="Proteomes" id="UP001195483"/>
    </source>
</evidence>
<dbReference type="SUPFAM" id="SSF53474">
    <property type="entry name" value="alpha/beta-Hydrolases"/>
    <property type="match status" value="1"/>
</dbReference>
<dbReference type="PANTHER" id="PTHR42776:SF27">
    <property type="entry name" value="DIPEPTIDYL PEPTIDASE FAMILY MEMBER 6"/>
    <property type="match status" value="1"/>
</dbReference>
<dbReference type="Proteomes" id="UP001195483">
    <property type="component" value="Unassembled WGS sequence"/>
</dbReference>
<sequence>MKPNARPEWVKQDTGKDLSCFITRTGMSAVLLPDTTEKKNCRCSAVFSANRSGLNFRENSVADSFSVIPGSRQAVVKISASDTPPDYYQFDLDQGANARLNKITALNQSPVKTLGKSYDLLYKSFDGMQIHGIIYAKEDWVKGNKKYPVIVWPHGGPDAQEIHRYDAGFQYFVAKGFIVFAPNFRGSTGYGKKFETLNDKDWGGGHIKDYPDEFKGAVAVVALANLFTLMSSIPQDPAWQGEFRTEIGDPVKDEALYRERSPFFHVSKVRTPLKIYQAGKRHPHG</sequence>
<evidence type="ECO:0000259" key="2">
    <source>
        <dbReference type="Pfam" id="PF00326"/>
    </source>
</evidence>
<reference evidence="3" key="2">
    <citation type="journal article" date="2021" name="Genome Biol. Evol.">
        <title>Developing a high-quality reference genome for a parasitic bivalve with doubly uniparental inheritance (Bivalvia: Unionida).</title>
        <authorList>
            <person name="Smith C.H."/>
        </authorList>
    </citation>
    <scope>NUCLEOTIDE SEQUENCE</scope>
    <source>
        <strain evidence="3">CHS0354</strain>
        <tissue evidence="3">Mantle</tissue>
    </source>
</reference>
<evidence type="ECO:0000313" key="3">
    <source>
        <dbReference type="EMBL" id="KAK3604280.1"/>
    </source>
</evidence>
<name>A0AAE0T5L4_9BIVA</name>
<dbReference type="AlphaFoldDB" id="A0AAE0T5L4"/>
<dbReference type="InterPro" id="IPR001375">
    <property type="entry name" value="Peptidase_S9_cat"/>
</dbReference>
<dbReference type="GO" id="GO:0006508">
    <property type="term" value="P:proteolysis"/>
    <property type="evidence" value="ECO:0007669"/>
    <property type="project" value="InterPro"/>
</dbReference>
<gene>
    <name evidence="3" type="ORF">CHS0354_002088</name>
</gene>
<accession>A0AAE0T5L4</accession>